<accession>A0A7M7JTQ3</accession>
<dbReference type="PANTHER" id="PTHR12925:SF0">
    <property type="entry name" value="PROTEIN HIKESHI"/>
    <property type="match status" value="1"/>
</dbReference>
<dbReference type="FunCoup" id="A0A7M7JTQ3">
    <property type="interactions" value="1522"/>
</dbReference>
<dbReference type="Pfam" id="PF21057">
    <property type="entry name" value="Hikeshi-like_C"/>
    <property type="match status" value="1"/>
</dbReference>
<dbReference type="GO" id="GO:0005829">
    <property type="term" value="C:cytosol"/>
    <property type="evidence" value="ECO:0007669"/>
    <property type="project" value="TreeGrafter"/>
</dbReference>
<evidence type="ECO:0008006" key="6">
    <source>
        <dbReference type="Google" id="ProtNLM"/>
    </source>
</evidence>
<dbReference type="GO" id="GO:0006606">
    <property type="term" value="P:protein import into nucleus"/>
    <property type="evidence" value="ECO:0007669"/>
    <property type="project" value="TreeGrafter"/>
</dbReference>
<protein>
    <recommendedName>
        <fullName evidence="6">Hikeshi-like domain-containing protein</fullName>
    </recommendedName>
</protein>
<dbReference type="AlphaFoldDB" id="A0A7M7JTQ3"/>
<comment type="similarity">
    <text evidence="1">Belongs to the OPI10 family.</text>
</comment>
<feature type="domain" description="Hikeshi-like N-terminal" evidence="2">
    <location>
        <begin position="7"/>
        <end position="123"/>
    </location>
</feature>
<organism evidence="4 5">
    <name type="scientific">Varroa destructor</name>
    <name type="common">Honeybee mite</name>
    <dbReference type="NCBI Taxonomy" id="109461"/>
    <lineage>
        <taxon>Eukaryota</taxon>
        <taxon>Metazoa</taxon>
        <taxon>Ecdysozoa</taxon>
        <taxon>Arthropoda</taxon>
        <taxon>Chelicerata</taxon>
        <taxon>Arachnida</taxon>
        <taxon>Acari</taxon>
        <taxon>Parasitiformes</taxon>
        <taxon>Mesostigmata</taxon>
        <taxon>Gamasina</taxon>
        <taxon>Dermanyssoidea</taxon>
        <taxon>Varroidae</taxon>
        <taxon>Varroa</taxon>
    </lineage>
</organism>
<dbReference type="InterPro" id="IPR048364">
    <property type="entry name" value="Hikeshi-like_C"/>
</dbReference>
<proteinExistence type="inferred from homology"/>
<dbReference type="GO" id="GO:0005634">
    <property type="term" value="C:nucleus"/>
    <property type="evidence" value="ECO:0007669"/>
    <property type="project" value="TreeGrafter"/>
</dbReference>
<dbReference type="InParanoid" id="A0A7M7JTQ3"/>
<dbReference type="GeneID" id="111246650"/>
<dbReference type="InterPro" id="IPR008493">
    <property type="entry name" value="Hikeshi-like_N"/>
</dbReference>
<dbReference type="GO" id="GO:0061608">
    <property type="term" value="F:nuclear import signal receptor activity"/>
    <property type="evidence" value="ECO:0007669"/>
    <property type="project" value="TreeGrafter"/>
</dbReference>
<name>A0A7M7JTQ3_VARDE</name>
<sequence length="199" mass="22123">MSLFGVIVAGRLVQTEFESVEPNKFLLNIAEPLKVNYVTVFMTGVQPFPQGLGATVYFNIPNPDGTGSWHYLGYICNDKPSAIFKIGKSRQASGDTHAFSGLMHQHNVGQMGISVENLADIKFMDSGANAQKAQASVDTFAEFSKKMLESFYNYATSFAVPGQAGELFFPVRTLEGWYTNFERKLQQNPNFWKQQPQSA</sequence>
<feature type="domain" description="Hikeshi-like C-terminal" evidence="3">
    <location>
        <begin position="139"/>
        <end position="194"/>
    </location>
</feature>
<dbReference type="KEGG" id="vde:111246650"/>
<evidence type="ECO:0000313" key="5">
    <source>
        <dbReference type="Proteomes" id="UP000594260"/>
    </source>
</evidence>
<dbReference type="Pfam" id="PF05603">
    <property type="entry name" value="Hikeshi-like_N"/>
    <property type="match status" value="1"/>
</dbReference>
<keyword evidence="5" id="KW-1185">Reference proteome</keyword>
<dbReference type="OMA" id="WWAKFER"/>
<dbReference type="EnsemblMetazoa" id="XM_022796581">
    <property type="protein sequence ID" value="XP_022652316"/>
    <property type="gene ID" value="LOC111246650"/>
</dbReference>
<evidence type="ECO:0000313" key="4">
    <source>
        <dbReference type="EnsemblMetazoa" id="XP_022652316"/>
    </source>
</evidence>
<dbReference type="InterPro" id="IPR031318">
    <property type="entry name" value="OPI10"/>
</dbReference>
<dbReference type="Proteomes" id="UP000594260">
    <property type="component" value="Unplaced"/>
</dbReference>
<evidence type="ECO:0000259" key="2">
    <source>
        <dbReference type="Pfam" id="PF05603"/>
    </source>
</evidence>
<dbReference type="OrthoDB" id="10248398at2759"/>
<dbReference type="PANTHER" id="PTHR12925">
    <property type="entry name" value="HIKESHI FAMILY MEMBER"/>
    <property type="match status" value="1"/>
</dbReference>
<dbReference type="RefSeq" id="XP_022652316.1">
    <property type="nucleotide sequence ID" value="XM_022796581.1"/>
</dbReference>
<evidence type="ECO:0000256" key="1">
    <source>
        <dbReference type="ARBA" id="ARBA00006623"/>
    </source>
</evidence>
<reference evidence="4" key="1">
    <citation type="submission" date="2021-01" db="UniProtKB">
        <authorList>
            <consortium name="EnsemblMetazoa"/>
        </authorList>
    </citation>
    <scope>IDENTIFICATION</scope>
</reference>
<dbReference type="GO" id="GO:0030544">
    <property type="term" value="F:Hsp70 protein binding"/>
    <property type="evidence" value="ECO:0007669"/>
    <property type="project" value="TreeGrafter"/>
</dbReference>
<evidence type="ECO:0000259" key="3">
    <source>
        <dbReference type="Pfam" id="PF21057"/>
    </source>
</evidence>